<keyword evidence="2" id="KW-1185">Reference proteome</keyword>
<evidence type="ECO:0000313" key="1">
    <source>
        <dbReference type="EMBL" id="AXV04833.1"/>
    </source>
</evidence>
<dbReference type="SUPFAM" id="SSF46785">
    <property type="entry name" value="Winged helix' DNA-binding domain"/>
    <property type="match status" value="1"/>
</dbReference>
<accession>A0A346XRI6</accession>
<dbReference type="AlphaFoldDB" id="A0A346XRI6"/>
<dbReference type="OrthoDB" id="3399802at2"/>
<dbReference type="EMBL" id="CP031165">
    <property type="protein sequence ID" value="AXV04833.1"/>
    <property type="molecule type" value="Genomic_DNA"/>
</dbReference>
<gene>
    <name evidence="1" type="ORF">DVS28_a0125</name>
</gene>
<reference evidence="1 2" key="1">
    <citation type="submission" date="2018-09" db="EMBL/GenBank/DDBJ databases">
        <title>Complete genome sequence of Euzebya sp. DY32-46 isolated from seawater of Pacific Ocean.</title>
        <authorList>
            <person name="Xu L."/>
            <person name="Wu Y.-H."/>
            <person name="Xu X.-W."/>
        </authorList>
    </citation>
    <scope>NUCLEOTIDE SEQUENCE [LARGE SCALE GENOMIC DNA]</scope>
    <source>
        <strain evidence="1 2">DY32-46</strain>
    </source>
</reference>
<dbReference type="InterPro" id="IPR036388">
    <property type="entry name" value="WH-like_DNA-bd_sf"/>
</dbReference>
<evidence type="ECO:0000313" key="2">
    <source>
        <dbReference type="Proteomes" id="UP000264006"/>
    </source>
</evidence>
<dbReference type="Proteomes" id="UP000264006">
    <property type="component" value="Chromosome"/>
</dbReference>
<sequence length="251" mass="26501">MPSAPTPDPTESIADPIETVAALGDPNRRKLYDHVVEANGWVGRDAAAEASGLRRGITAHHLDKLAELGLLEVDYQRLSGRSGPGAGRPAKVYRRARRDVDVSLPPRDYALPGRLLADALVAASTTGEDPGRLLDEAARREGIALGAAIAAGADEGGPGAEAAMVALEARGFEPTQDQDGTILLRNCPFHELARSHTSLICGMNHCLLTAAMESAGVTLDASLEPHDDMCCVRLHRRPIGDRPGSQPGEES</sequence>
<dbReference type="KEGG" id="euz:DVS28_a0125"/>
<organism evidence="1 2">
    <name type="scientific">Euzebya pacifica</name>
    <dbReference type="NCBI Taxonomy" id="1608957"/>
    <lineage>
        <taxon>Bacteria</taxon>
        <taxon>Bacillati</taxon>
        <taxon>Actinomycetota</taxon>
        <taxon>Nitriliruptoria</taxon>
        <taxon>Euzebyales</taxon>
    </lineage>
</organism>
<dbReference type="Gene3D" id="1.10.10.10">
    <property type="entry name" value="Winged helix-like DNA-binding domain superfamily/Winged helix DNA-binding domain"/>
    <property type="match status" value="1"/>
</dbReference>
<protein>
    <submittedName>
        <fullName evidence="1">Putative transcriptional regulator</fullName>
    </submittedName>
</protein>
<dbReference type="InterPro" id="IPR036390">
    <property type="entry name" value="WH_DNA-bd_sf"/>
</dbReference>
<name>A0A346XRI6_9ACTN</name>
<dbReference type="RefSeq" id="WP_114589725.1">
    <property type="nucleotide sequence ID" value="NZ_CP031165.1"/>
</dbReference>
<proteinExistence type="predicted"/>